<name>A0ABC9BJD9_9POAL</name>
<gene>
    <name evidence="1" type="ORF">URODEC1_LOCUS65424</name>
</gene>
<dbReference type="PANTHER" id="PTHR33450">
    <property type="entry name" value="EMB|CAB67623.1-RELATED"/>
    <property type="match status" value="1"/>
</dbReference>
<sequence length="181" mass="20068">MGKAAEFLRKAVDALRGKAIVLRVRLLFLASPQRRMAVLAGISRHIRALTLTQRQEKAAAAAQCRRGTAVAPPAEDDDDEHVFGLPELARLFEQEGDERRRAGGGGGFAVVDGGLDADEEEEEASVIDVIRRRQEGDGVEFRMEEEIDEAADMYIARRVRRRIIVNYAHTELKLSTLSGIE</sequence>
<organism evidence="1 2">
    <name type="scientific">Urochloa decumbens</name>
    <dbReference type="NCBI Taxonomy" id="240449"/>
    <lineage>
        <taxon>Eukaryota</taxon>
        <taxon>Viridiplantae</taxon>
        <taxon>Streptophyta</taxon>
        <taxon>Embryophyta</taxon>
        <taxon>Tracheophyta</taxon>
        <taxon>Spermatophyta</taxon>
        <taxon>Magnoliopsida</taxon>
        <taxon>Liliopsida</taxon>
        <taxon>Poales</taxon>
        <taxon>Poaceae</taxon>
        <taxon>PACMAD clade</taxon>
        <taxon>Panicoideae</taxon>
        <taxon>Panicodae</taxon>
        <taxon>Paniceae</taxon>
        <taxon>Melinidinae</taxon>
        <taxon>Urochloa</taxon>
    </lineage>
</organism>
<dbReference type="EMBL" id="OZ075136">
    <property type="protein sequence ID" value="CAL5001501.1"/>
    <property type="molecule type" value="Genomic_DNA"/>
</dbReference>
<accession>A0ABC9BJD9</accession>
<evidence type="ECO:0000313" key="2">
    <source>
        <dbReference type="Proteomes" id="UP001497457"/>
    </source>
</evidence>
<keyword evidence="2" id="KW-1185">Reference proteome</keyword>
<reference evidence="1" key="1">
    <citation type="submission" date="2024-10" db="EMBL/GenBank/DDBJ databases">
        <authorList>
            <person name="Ryan C."/>
        </authorList>
    </citation>
    <scope>NUCLEOTIDE SEQUENCE [LARGE SCALE GENOMIC DNA]</scope>
</reference>
<dbReference type="PANTHER" id="PTHR33450:SF1">
    <property type="entry name" value="OS08G0539200 PROTEIN"/>
    <property type="match status" value="1"/>
</dbReference>
<evidence type="ECO:0000313" key="1">
    <source>
        <dbReference type="EMBL" id="CAL5001501.1"/>
    </source>
</evidence>
<proteinExistence type="predicted"/>
<dbReference type="AlphaFoldDB" id="A0ABC9BJD9"/>
<protein>
    <submittedName>
        <fullName evidence="1">Uncharacterized protein</fullName>
    </submittedName>
</protein>
<dbReference type="Proteomes" id="UP001497457">
    <property type="component" value="Chromosome 26rd"/>
</dbReference>